<gene>
    <name evidence="1" type="ORF">J3U88_16790</name>
</gene>
<dbReference type="EMBL" id="JAFREP010000015">
    <property type="protein sequence ID" value="MBO1320135.1"/>
    <property type="molecule type" value="Genomic_DNA"/>
</dbReference>
<keyword evidence="1" id="KW-0067">ATP-binding</keyword>
<evidence type="ECO:0000313" key="2">
    <source>
        <dbReference type="Proteomes" id="UP000664417"/>
    </source>
</evidence>
<dbReference type="InterPro" id="IPR036890">
    <property type="entry name" value="HATPase_C_sf"/>
</dbReference>
<accession>A0A8J7QH87</accession>
<proteinExistence type="predicted"/>
<dbReference type="GO" id="GO:0005524">
    <property type="term" value="F:ATP binding"/>
    <property type="evidence" value="ECO:0007669"/>
    <property type="project" value="UniProtKB-KW"/>
</dbReference>
<keyword evidence="1" id="KW-0547">Nucleotide-binding</keyword>
<comment type="caution">
    <text evidence="1">The sequence shown here is derived from an EMBL/GenBank/DDBJ whole genome shotgun (WGS) entry which is preliminary data.</text>
</comment>
<dbReference type="Proteomes" id="UP000664417">
    <property type="component" value="Unassembled WGS sequence"/>
</dbReference>
<protein>
    <submittedName>
        <fullName evidence="1">ATP-binding protein</fullName>
    </submittedName>
</protein>
<name>A0A8J7QH87_9BACT</name>
<dbReference type="AlphaFoldDB" id="A0A8J7QH87"/>
<keyword evidence="2" id="KW-1185">Reference proteome</keyword>
<dbReference type="RefSeq" id="WP_207860086.1">
    <property type="nucleotide sequence ID" value="NZ_JAFREP010000015.1"/>
</dbReference>
<organism evidence="1 2">
    <name type="scientific">Acanthopleuribacter pedis</name>
    <dbReference type="NCBI Taxonomy" id="442870"/>
    <lineage>
        <taxon>Bacteria</taxon>
        <taxon>Pseudomonadati</taxon>
        <taxon>Acidobacteriota</taxon>
        <taxon>Holophagae</taxon>
        <taxon>Acanthopleuribacterales</taxon>
        <taxon>Acanthopleuribacteraceae</taxon>
        <taxon>Acanthopleuribacter</taxon>
    </lineage>
</organism>
<sequence>MHIKISKAIELFFPNPKLELVYFEAIANAMDAKASEIVVENIIDTRTRPTTIEIIISDNGVGFTGKNFAKFSKLLKTDGDDHKGVGRLVFLNYFDTVQISSVFGSEKINFVFDKAFEGEHELKPVTDTLYKTELHFKHFNHRKIRSYDAINPGNLKASMMRHFFPYFYDKKLRHEYLNIQFRQELYEHGQTEPIITEQSFNIDEIEDLTRASFSAEVAGTAVPFEVLYAVKKTEGPTTVVTAVCCDGQTIPLNLLGRKQLPPGTNLVFLVVSPFFKGKSDSSRQRLELEETQQKQLKECLTEQPAGILHEQVPEIRAFNQRLMGDYADRYPHLQGYFHSSGAGLMERRQVLEAAQRKFFEAQREILDADHFDRETYEKSLEISSRLLTEYLLYRNLIIKKLTEMDEREAEAAIHNAIVPMRKTLQNKGFNEHIFFNNAWLIDDKFMNFRTILSNQDFTAIAKELEIEDNEFKGKERPDITIIFSDDVNKTEKVDVVMVELKKRGLPLAGKEEVVSQLRQRARKLARWYKSKIQRIWLYGIVDFDEAFHVSLLEDQFIELYSKGNLYYREYPIIPNQEDKHHPIPLGIFVLDYQAFIKDAAARNKTFLEILKSGFAAE</sequence>
<dbReference type="SUPFAM" id="SSF55874">
    <property type="entry name" value="ATPase domain of HSP90 chaperone/DNA topoisomerase II/histidine kinase"/>
    <property type="match status" value="1"/>
</dbReference>
<reference evidence="1" key="1">
    <citation type="submission" date="2021-03" db="EMBL/GenBank/DDBJ databases">
        <authorList>
            <person name="Wang G."/>
        </authorList>
    </citation>
    <scope>NUCLEOTIDE SEQUENCE</scope>
    <source>
        <strain evidence="1">KCTC 12899</strain>
    </source>
</reference>
<evidence type="ECO:0000313" key="1">
    <source>
        <dbReference type="EMBL" id="MBO1320135.1"/>
    </source>
</evidence>